<evidence type="ECO:0000313" key="1">
    <source>
        <dbReference type="EMBL" id="KAF2704096.1"/>
    </source>
</evidence>
<organism evidence="1 2">
    <name type="scientific">Pleomassaria siparia CBS 279.74</name>
    <dbReference type="NCBI Taxonomy" id="1314801"/>
    <lineage>
        <taxon>Eukaryota</taxon>
        <taxon>Fungi</taxon>
        <taxon>Dikarya</taxon>
        <taxon>Ascomycota</taxon>
        <taxon>Pezizomycotina</taxon>
        <taxon>Dothideomycetes</taxon>
        <taxon>Pleosporomycetidae</taxon>
        <taxon>Pleosporales</taxon>
        <taxon>Pleomassariaceae</taxon>
        <taxon>Pleomassaria</taxon>
    </lineage>
</organism>
<name>A0A6G1JU07_9PLEO</name>
<dbReference type="EMBL" id="MU005784">
    <property type="protein sequence ID" value="KAF2704096.1"/>
    <property type="molecule type" value="Genomic_DNA"/>
</dbReference>
<accession>A0A6G1JU07</accession>
<protein>
    <submittedName>
        <fullName evidence="1">Uncharacterized protein</fullName>
    </submittedName>
</protein>
<dbReference type="OrthoDB" id="2608216at2759"/>
<dbReference type="Gene3D" id="3.40.50.300">
    <property type="entry name" value="P-loop containing nucleotide triphosphate hydrolases"/>
    <property type="match status" value="1"/>
</dbReference>
<dbReference type="Proteomes" id="UP000799428">
    <property type="component" value="Unassembled WGS sequence"/>
</dbReference>
<keyword evidence="2" id="KW-1185">Reference proteome</keyword>
<proteinExistence type="predicted"/>
<sequence length="471" mass="53051">MIQRDEYAKHINSRTFASSFRRTTKKHLSYSLGPAFLRHLLTAFARRNGGGKGQGLHVLSPNKVLDFSRFTMPEAHLKTSVEWYSRLGFNKLAKRLLQRKDESVNLRQILKVNLSLHLRFCGLQQAVVRKSLAFLLPACCLGFGQQDDFNETCTILLASLEDLSKPDLIKLIYRRWDAGYRGNLRYEVKELSAPFSIPLLTSYVRREEGKELSTLLGCSCYYRGLPEAERTVIQTSFSTAKRAVLVATVAFVAGVDIPDISCILWNGQTCVARIVFGRGIPSFLGKLEDRNAQWVMQQILNCNYYLRIPINLYLNRDFKRTAAYDGSYAASTLTPSKTGLLVDQACTASLRKCNRPLSLISSLLLARRDEVSRAAAKAARQFINRAQEGAKLTNNCIKCFVDGQAYNYLKGSCNCLIGPIVRYYKDNCMGGKLGTSMYYSCAMPQDLNGTLDGAKEADFVSYFRQVLRFTH</sequence>
<dbReference type="SUPFAM" id="SSF52540">
    <property type="entry name" value="P-loop containing nucleoside triphosphate hydrolases"/>
    <property type="match status" value="1"/>
</dbReference>
<dbReference type="InterPro" id="IPR027417">
    <property type="entry name" value="P-loop_NTPase"/>
</dbReference>
<dbReference type="AlphaFoldDB" id="A0A6G1JU07"/>
<evidence type="ECO:0000313" key="2">
    <source>
        <dbReference type="Proteomes" id="UP000799428"/>
    </source>
</evidence>
<gene>
    <name evidence="1" type="ORF">K504DRAFT_463172</name>
</gene>
<reference evidence="1" key="1">
    <citation type="journal article" date="2020" name="Stud. Mycol.">
        <title>101 Dothideomycetes genomes: a test case for predicting lifestyles and emergence of pathogens.</title>
        <authorList>
            <person name="Haridas S."/>
            <person name="Albert R."/>
            <person name="Binder M."/>
            <person name="Bloem J."/>
            <person name="Labutti K."/>
            <person name="Salamov A."/>
            <person name="Andreopoulos B."/>
            <person name="Baker S."/>
            <person name="Barry K."/>
            <person name="Bills G."/>
            <person name="Bluhm B."/>
            <person name="Cannon C."/>
            <person name="Castanera R."/>
            <person name="Culley D."/>
            <person name="Daum C."/>
            <person name="Ezra D."/>
            <person name="Gonzalez J."/>
            <person name="Henrissat B."/>
            <person name="Kuo A."/>
            <person name="Liang C."/>
            <person name="Lipzen A."/>
            <person name="Lutzoni F."/>
            <person name="Magnuson J."/>
            <person name="Mondo S."/>
            <person name="Nolan M."/>
            <person name="Ohm R."/>
            <person name="Pangilinan J."/>
            <person name="Park H.-J."/>
            <person name="Ramirez L."/>
            <person name="Alfaro M."/>
            <person name="Sun H."/>
            <person name="Tritt A."/>
            <person name="Yoshinaga Y."/>
            <person name="Zwiers L.-H."/>
            <person name="Turgeon B."/>
            <person name="Goodwin S."/>
            <person name="Spatafora J."/>
            <person name="Crous P."/>
            <person name="Grigoriev I."/>
        </authorList>
    </citation>
    <scope>NUCLEOTIDE SEQUENCE</scope>
    <source>
        <strain evidence="1">CBS 279.74</strain>
    </source>
</reference>